<evidence type="ECO:0000313" key="2">
    <source>
        <dbReference type="EMBL" id="GIG82277.1"/>
    </source>
</evidence>
<dbReference type="AlphaFoldDB" id="A0A8J3PWC2"/>
<dbReference type="EMBL" id="BONV01000028">
    <property type="protein sequence ID" value="GIG82277.1"/>
    <property type="molecule type" value="Genomic_DNA"/>
</dbReference>
<feature type="transmembrane region" description="Helical" evidence="1">
    <location>
        <begin position="58"/>
        <end position="76"/>
    </location>
</feature>
<accession>A0A8J3PWC2</accession>
<feature type="transmembrane region" description="Helical" evidence="1">
    <location>
        <begin position="88"/>
        <end position="111"/>
    </location>
</feature>
<sequence>MKTKAVTGLGLMASAAICVIGSLAEPAAAEVLWSAGAWLAVVVSAIAYRDIARHARRVPTALALALLGFVASAWTVEATLRVAGQPWIAAHPVPLFAMVGGAAIGNAQLAYAAGRAELLPQAAGVIIAIAALLSTFIADPGAPYLLGAGPLGAALLAGSIRSRMSKGWTT</sequence>
<reference evidence="2 3" key="1">
    <citation type="submission" date="2021-01" db="EMBL/GenBank/DDBJ databases">
        <title>Whole genome shotgun sequence of Planotetraspora kaengkrachanensis NBRC 104272.</title>
        <authorList>
            <person name="Komaki H."/>
            <person name="Tamura T."/>
        </authorList>
    </citation>
    <scope>NUCLEOTIDE SEQUENCE [LARGE SCALE GENOMIC DNA]</scope>
    <source>
        <strain evidence="2 3">NBRC 104272</strain>
    </source>
</reference>
<name>A0A8J3PWC2_9ACTN</name>
<dbReference type="RefSeq" id="WP_203885626.1">
    <property type="nucleotide sequence ID" value="NZ_BAABHH010000003.1"/>
</dbReference>
<evidence type="ECO:0000313" key="3">
    <source>
        <dbReference type="Proteomes" id="UP000630097"/>
    </source>
</evidence>
<feature type="transmembrane region" description="Helical" evidence="1">
    <location>
        <begin position="118"/>
        <end position="138"/>
    </location>
</feature>
<feature type="transmembrane region" description="Helical" evidence="1">
    <location>
        <begin position="34"/>
        <end position="51"/>
    </location>
</feature>
<evidence type="ECO:0000256" key="1">
    <source>
        <dbReference type="SAM" id="Phobius"/>
    </source>
</evidence>
<proteinExistence type="predicted"/>
<dbReference type="Proteomes" id="UP000630097">
    <property type="component" value="Unassembled WGS sequence"/>
</dbReference>
<organism evidence="2 3">
    <name type="scientific">Planotetraspora kaengkrachanensis</name>
    <dbReference type="NCBI Taxonomy" id="575193"/>
    <lineage>
        <taxon>Bacteria</taxon>
        <taxon>Bacillati</taxon>
        <taxon>Actinomycetota</taxon>
        <taxon>Actinomycetes</taxon>
        <taxon>Streptosporangiales</taxon>
        <taxon>Streptosporangiaceae</taxon>
        <taxon>Planotetraspora</taxon>
    </lineage>
</organism>
<keyword evidence="1" id="KW-1133">Transmembrane helix</keyword>
<gene>
    <name evidence="2" type="ORF">Pka01_54040</name>
</gene>
<keyword evidence="1" id="KW-0812">Transmembrane</keyword>
<keyword evidence="1" id="KW-0472">Membrane</keyword>
<comment type="caution">
    <text evidence="2">The sequence shown here is derived from an EMBL/GenBank/DDBJ whole genome shotgun (WGS) entry which is preliminary data.</text>
</comment>
<keyword evidence="3" id="KW-1185">Reference proteome</keyword>
<feature type="transmembrane region" description="Helical" evidence="1">
    <location>
        <begin position="144"/>
        <end position="160"/>
    </location>
</feature>
<protein>
    <submittedName>
        <fullName evidence="2">Uncharacterized protein</fullName>
    </submittedName>
</protein>